<sequence length="243" mass="28198">MDAAADANRAATQLKFNDLLEKFRTDVLSEDLPWNEMTEEERNSVKGHRIRDSYALHPKPLLEEVMKRMVFIDLSCCFCQKECEKIKARLQRASATNRTETKKRTQERFELAKQKQIEKLEKLVNEIQVWSLWQTTAEVESGLKRISTQKDRFIALKTTLNFRKNVLKQTGPPYIFNFTKKAGDKRVNLTVQELSGNLKSLVVRVQTIPIDNTEPVVILGRKVQHAFKENDSTVWYIGQIISQ</sequence>
<feature type="non-terminal residue" evidence="1">
    <location>
        <position position="1"/>
    </location>
</feature>
<accession>A0ABY7G288</accession>
<dbReference type="EMBL" id="CP111026">
    <property type="protein sequence ID" value="WAR28022.1"/>
    <property type="molecule type" value="Genomic_DNA"/>
</dbReference>
<dbReference type="Proteomes" id="UP001164746">
    <property type="component" value="Chromosome 15"/>
</dbReference>
<evidence type="ECO:0000313" key="2">
    <source>
        <dbReference type="Proteomes" id="UP001164746"/>
    </source>
</evidence>
<gene>
    <name evidence="1" type="ORF">MAR_013726</name>
</gene>
<organism evidence="1 2">
    <name type="scientific">Mya arenaria</name>
    <name type="common">Soft-shell clam</name>
    <dbReference type="NCBI Taxonomy" id="6604"/>
    <lineage>
        <taxon>Eukaryota</taxon>
        <taxon>Metazoa</taxon>
        <taxon>Spiralia</taxon>
        <taxon>Lophotrochozoa</taxon>
        <taxon>Mollusca</taxon>
        <taxon>Bivalvia</taxon>
        <taxon>Autobranchia</taxon>
        <taxon>Heteroconchia</taxon>
        <taxon>Euheterodonta</taxon>
        <taxon>Imparidentia</taxon>
        <taxon>Neoheterodontei</taxon>
        <taxon>Myida</taxon>
        <taxon>Myoidea</taxon>
        <taxon>Myidae</taxon>
        <taxon>Mya</taxon>
    </lineage>
</organism>
<reference evidence="1" key="1">
    <citation type="submission" date="2022-11" db="EMBL/GenBank/DDBJ databases">
        <title>Centuries of genome instability and evolution in soft-shell clam transmissible cancer (bioRxiv).</title>
        <authorList>
            <person name="Hart S.F.M."/>
            <person name="Yonemitsu M.A."/>
            <person name="Giersch R.M."/>
            <person name="Beal B.F."/>
            <person name="Arriagada G."/>
            <person name="Davis B.W."/>
            <person name="Ostrander E.A."/>
            <person name="Goff S.P."/>
            <person name="Metzger M.J."/>
        </authorList>
    </citation>
    <scope>NUCLEOTIDE SEQUENCE</scope>
    <source>
        <strain evidence="1">MELC-2E11</strain>
        <tissue evidence="1">Siphon/mantle</tissue>
    </source>
</reference>
<name>A0ABY7G288_MYAAR</name>
<keyword evidence="2" id="KW-1185">Reference proteome</keyword>
<proteinExistence type="predicted"/>
<evidence type="ECO:0000313" key="1">
    <source>
        <dbReference type="EMBL" id="WAR28022.1"/>
    </source>
</evidence>
<protein>
    <submittedName>
        <fullName evidence="1">Uncharacterized protein</fullName>
    </submittedName>
</protein>